<keyword evidence="2" id="KW-0805">Transcription regulation</keyword>
<evidence type="ECO:0000256" key="4">
    <source>
        <dbReference type="ARBA" id="ARBA00023163"/>
    </source>
</evidence>
<evidence type="ECO:0000313" key="6">
    <source>
        <dbReference type="EMBL" id="GID61225.1"/>
    </source>
</evidence>
<evidence type="ECO:0000256" key="2">
    <source>
        <dbReference type="ARBA" id="ARBA00023015"/>
    </source>
</evidence>
<keyword evidence="7" id="KW-1185">Reference proteome</keyword>
<dbReference type="EMBL" id="BOMG01000121">
    <property type="protein sequence ID" value="GID61225.1"/>
    <property type="molecule type" value="Genomic_DNA"/>
</dbReference>
<evidence type="ECO:0000259" key="5">
    <source>
        <dbReference type="Pfam" id="PF04198"/>
    </source>
</evidence>
<organism evidence="6 7">
    <name type="scientific">Actinoplanes couchii</name>
    <dbReference type="NCBI Taxonomy" id="403638"/>
    <lineage>
        <taxon>Bacteria</taxon>
        <taxon>Bacillati</taxon>
        <taxon>Actinomycetota</taxon>
        <taxon>Actinomycetes</taxon>
        <taxon>Micromonosporales</taxon>
        <taxon>Micromonosporaceae</taxon>
        <taxon>Actinoplanes</taxon>
    </lineage>
</organism>
<dbReference type="Pfam" id="PF04198">
    <property type="entry name" value="Sugar-bind"/>
    <property type="match status" value="1"/>
</dbReference>
<feature type="domain" description="Sugar-binding" evidence="5">
    <location>
        <begin position="90"/>
        <end position="343"/>
    </location>
</feature>
<dbReference type="Proteomes" id="UP000612282">
    <property type="component" value="Unassembled WGS sequence"/>
</dbReference>
<evidence type="ECO:0000256" key="1">
    <source>
        <dbReference type="ARBA" id="ARBA00010466"/>
    </source>
</evidence>
<dbReference type="Gene3D" id="1.10.10.60">
    <property type="entry name" value="Homeodomain-like"/>
    <property type="match status" value="1"/>
</dbReference>
<dbReference type="InterPro" id="IPR007324">
    <property type="entry name" value="Sugar-bd_dom_put"/>
</dbReference>
<keyword evidence="4" id="KW-0804">Transcription</keyword>
<accession>A0ABQ3XRT9</accession>
<dbReference type="GO" id="GO:0003677">
    <property type="term" value="F:DNA binding"/>
    <property type="evidence" value="ECO:0007669"/>
    <property type="project" value="UniProtKB-KW"/>
</dbReference>
<dbReference type="InterPro" id="IPR037171">
    <property type="entry name" value="NagB/RpiA_transferase-like"/>
</dbReference>
<dbReference type="Pfam" id="PF13384">
    <property type="entry name" value="HTH_23"/>
    <property type="match status" value="1"/>
</dbReference>
<gene>
    <name evidence="6" type="ORF">Aco03nite_096290</name>
</gene>
<comment type="caution">
    <text evidence="6">The sequence shown here is derived from an EMBL/GenBank/DDBJ whole genome shotgun (WGS) entry which is preliminary data.</text>
</comment>
<protein>
    <submittedName>
        <fullName evidence="6">DNA-binding transcriptional regulator</fullName>
    </submittedName>
</protein>
<evidence type="ECO:0000313" key="7">
    <source>
        <dbReference type="Proteomes" id="UP000612282"/>
    </source>
</evidence>
<dbReference type="PANTHER" id="PTHR34294">
    <property type="entry name" value="TRANSCRIPTIONAL REGULATOR-RELATED"/>
    <property type="match status" value="1"/>
</dbReference>
<dbReference type="InterPro" id="IPR051054">
    <property type="entry name" value="SorC_transcr_regulators"/>
</dbReference>
<keyword evidence="3 6" id="KW-0238">DNA-binding</keyword>
<evidence type="ECO:0000256" key="3">
    <source>
        <dbReference type="ARBA" id="ARBA00023125"/>
    </source>
</evidence>
<dbReference type="SUPFAM" id="SSF100950">
    <property type="entry name" value="NagB/RpiA/CoA transferase-like"/>
    <property type="match status" value="1"/>
</dbReference>
<proteinExistence type="inferred from homology"/>
<comment type="similarity">
    <text evidence="1">Belongs to the SorC transcriptional regulatory family.</text>
</comment>
<dbReference type="Gene3D" id="3.40.50.1360">
    <property type="match status" value="1"/>
</dbReference>
<dbReference type="PANTHER" id="PTHR34294:SF1">
    <property type="entry name" value="TRANSCRIPTIONAL REGULATOR LSRR"/>
    <property type="match status" value="1"/>
</dbReference>
<reference evidence="6 7" key="1">
    <citation type="submission" date="2021-01" db="EMBL/GenBank/DDBJ databases">
        <title>Whole genome shotgun sequence of Actinoplanes couchii NBRC 106145.</title>
        <authorList>
            <person name="Komaki H."/>
            <person name="Tamura T."/>
        </authorList>
    </citation>
    <scope>NUCLEOTIDE SEQUENCE [LARGE SCALE GENOMIC DNA]</scope>
    <source>
        <strain evidence="6 7">NBRC 106145</strain>
    </source>
</reference>
<name>A0ABQ3XRT9_9ACTN</name>
<sequence length="348" mass="37005">MDILCAGRTREDGVAEHYPAASTAALDKVATDQIRLLTKVARMYHERGMRQPQIAAQLHISQPRVSRLLKRAVDLGIVRTTVIAPGGVYAELEEQIEQEYGVTEVIVADTDDHADESHVMRSLGAAAAVYLETTLLGGERIGVSSWSSTILATVEAMHPRPTPVADQVVQMLGGVGNVTAQTQATRITGRLSALTGAQAVYLLAPGLLASGDMRQMFVTDPNIEPVLRACENLTMALIGVGSIEPSPLLRESGNAFAESELPALRSAGAVGDVCMRFFDADGNHIESAFDERVLGIGAESLRNVPRRVAVAGGLRKSAAIKAALRGGWVNVLITDLQVARSLVLPTAD</sequence>